<dbReference type="InterPro" id="IPR016135">
    <property type="entry name" value="UBQ-conjugating_enzyme/RWD"/>
</dbReference>
<accession>A0A8E0VIY4</accession>
<dbReference type="PANTHER" id="PTHR24067">
    <property type="entry name" value="UBIQUITIN-CONJUGATING ENZYME E2"/>
    <property type="match status" value="1"/>
</dbReference>
<evidence type="ECO:0000313" key="2">
    <source>
        <dbReference type="EMBL" id="KAA0190823.1"/>
    </source>
</evidence>
<name>A0A8E0VIY4_9TREM</name>
<evidence type="ECO:0000313" key="3">
    <source>
        <dbReference type="Proteomes" id="UP000728185"/>
    </source>
</evidence>
<sequence>MLSEAPVIGCNVKPKMSDILHWEGTITGPKGTPYEGGIFQIELNFDTGYPLNPPKVSVF</sequence>
<dbReference type="InterPro" id="IPR050113">
    <property type="entry name" value="Ub_conjugating_enzyme"/>
</dbReference>
<comment type="caution">
    <text evidence="2">The sequence shown here is derived from an EMBL/GenBank/DDBJ whole genome shotgun (WGS) entry which is preliminary data.</text>
</comment>
<dbReference type="InterPro" id="IPR000608">
    <property type="entry name" value="UBC"/>
</dbReference>
<reference evidence="2" key="1">
    <citation type="submission" date="2019-05" db="EMBL/GenBank/DDBJ databases">
        <title>Annotation for the trematode Fasciolopsis buski.</title>
        <authorList>
            <person name="Choi Y.-J."/>
        </authorList>
    </citation>
    <scope>NUCLEOTIDE SEQUENCE</scope>
    <source>
        <strain evidence="2">HT</strain>
        <tissue evidence="2">Whole worm</tissue>
    </source>
</reference>
<protein>
    <recommendedName>
        <fullName evidence="1">UBC core domain-containing protein</fullName>
    </recommendedName>
</protein>
<dbReference type="SUPFAM" id="SSF54495">
    <property type="entry name" value="UBC-like"/>
    <property type="match status" value="1"/>
</dbReference>
<dbReference type="Pfam" id="PF00179">
    <property type="entry name" value="UQ_con"/>
    <property type="match status" value="1"/>
</dbReference>
<dbReference type="EMBL" id="LUCM01006755">
    <property type="protein sequence ID" value="KAA0190823.1"/>
    <property type="molecule type" value="Genomic_DNA"/>
</dbReference>
<dbReference type="PROSITE" id="PS50127">
    <property type="entry name" value="UBC_2"/>
    <property type="match status" value="1"/>
</dbReference>
<dbReference type="AlphaFoldDB" id="A0A8E0VIY4"/>
<dbReference type="CDD" id="cd00195">
    <property type="entry name" value="UBCc_UEV"/>
    <property type="match status" value="1"/>
</dbReference>
<dbReference type="OrthoDB" id="9973183at2759"/>
<proteinExistence type="predicted"/>
<organism evidence="2 3">
    <name type="scientific">Fasciolopsis buskii</name>
    <dbReference type="NCBI Taxonomy" id="27845"/>
    <lineage>
        <taxon>Eukaryota</taxon>
        <taxon>Metazoa</taxon>
        <taxon>Spiralia</taxon>
        <taxon>Lophotrochozoa</taxon>
        <taxon>Platyhelminthes</taxon>
        <taxon>Trematoda</taxon>
        <taxon>Digenea</taxon>
        <taxon>Plagiorchiida</taxon>
        <taxon>Echinostomata</taxon>
        <taxon>Echinostomatoidea</taxon>
        <taxon>Fasciolidae</taxon>
        <taxon>Fasciolopsis</taxon>
    </lineage>
</organism>
<feature type="domain" description="UBC core" evidence="1">
    <location>
        <begin position="1"/>
        <end position="59"/>
    </location>
</feature>
<dbReference type="Gene3D" id="3.10.110.10">
    <property type="entry name" value="Ubiquitin Conjugating Enzyme"/>
    <property type="match status" value="1"/>
</dbReference>
<dbReference type="Proteomes" id="UP000728185">
    <property type="component" value="Unassembled WGS sequence"/>
</dbReference>
<evidence type="ECO:0000259" key="1">
    <source>
        <dbReference type="PROSITE" id="PS50127"/>
    </source>
</evidence>
<gene>
    <name evidence="2" type="ORF">FBUS_11793</name>
</gene>
<keyword evidence="3" id="KW-1185">Reference proteome</keyword>